<gene>
    <name evidence="2" type="ORF">DI09_18p280</name>
</gene>
<protein>
    <recommendedName>
        <fullName evidence="1">Transcription initiation factor TFIID subunit 12 domain-containing protein</fullName>
    </recommendedName>
</protein>
<dbReference type="HOGENOM" id="CLU_1510969_0_0_1"/>
<dbReference type="GO" id="GO:0006352">
    <property type="term" value="P:DNA-templated transcription initiation"/>
    <property type="evidence" value="ECO:0007669"/>
    <property type="project" value="InterPro"/>
</dbReference>
<dbReference type="Proteomes" id="UP000029725">
    <property type="component" value="Unassembled WGS sequence"/>
</dbReference>
<proteinExistence type="predicted"/>
<dbReference type="GeneID" id="25258806"/>
<comment type="caution">
    <text evidence="2">The sequence shown here is derived from an EMBL/GenBank/DDBJ whole genome shotgun (WGS) entry which is preliminary data.</text>
</comment>
<dbReference type="Pfam" id="PF03847">
    <property type="entry name" value="TFIID_20kDa"/>
    <property type="match status" value="1"/>
</dbReference>
<feature type="domain" description="Transcription initiation factor TFIID subunit 12" evidence="1">
    <location>
        <begin position="52"/>
        <end position="113"/>
    </location>
</feature>
<dbReference type="EMBL" id="JMKJ01000099">
    <property type="protein sequence ID" value="KGG52322.1"/>
    <property type="molecule type" value="Genomic_DNA"/>
</dbReference>
<sequence length="178" mass="19858">MTSDACLIDGMYLLRIKFEFKLDDADFLKMDERMPLPHSSVSLSNELIPIHKLHKYLQLFAPTEKIDSSVLSTLAELGYEFVVSIIEEACQLASLKESRALEPRDIQFVAENLHDIHLPSTLSVFSGNSEAMDPLSASITSSMASGSLLARDDAHLRRMAQIRHIVLNSNPSEDGKQK</sequence>
<accession>A0A098VTN5</accession>
<dbReference type="RefSeq" id="XP_013238749.1">
    <property type="nucleotide sequence ID" value="XM_013383295.1"/>
</dbReference>
<dbReference type="CDD" id="cd07981">
    <property type="entry name" value="HFD_TAF12"/>
    <property type="match status" value="1"/>
</dbReference>
<dbReference type="GO" id="GO:0005669">
    <property type="term" value="C:transcription factor TFIID complex"/>
    <property type="evidence" value="ECO:0007669"/>
    <property type="project" value="InterPro"/>
</dbReference>
<evidence type="ECO:0000313" key="3">
    <source>
        <dbReference type="Proteomes" id="UP000029725"/>
    </source>
</evidence>
<dbReference type="Gene3D" id="1.10.20.10">
    <property type="entry name" value="Histone, subunit A"/>
    <property type="match status" value="1"/>
</dbReference>
<evidence type="ECO:0000313" key="2">
    <source>
        <dbReference type="EMBL" id="KGG52322.1"/>
    </source>
</evidence>
<dbReference type="AlphaFoldDB" id="A0A098VTN5"/>
<keyword evidence="3" id="KW-1185">Reference proteome</keyword>
<dbReference type="InterPro" id="IPR009072">
    <property type="entry name" value="Histone-fold"/>
</dbReference>
<dbReference type="SUPFAM" id="SSF47113">
    <property type="entry name" value="Histone-fold"/>
    <property type="match status" value="1"/>
</dbReference>
<dbReference type="GO" id="GO:0046982">
    <property type="term" value="F:protein heterodimerization activity"/>
    <property type="evidence" value="ECO:0007669"/>
    <property type="project" value="InterPro"/>
</dbReference>
<reference evidence="2 3" key="1">
    <citation type="submission" date="2014-04" db="EMBL/GenBank/DDBJ databases">
        <title>A new species of microsporidia sheds light on the evolution of extreme parasitism.</title>
        <authorList>
            <person name="Haag K.L."/>
            <person name="James T.Y."/>
            <person name="Larsson R."/>
            <person name="Schaer T.M."/>
            <person name="Refardt D."/>
            <person name="Pombert J.-F."/>
            <person name="Ebert D."/>
        </authorList>
    </citation>
    <scope>NUCLEOTIDE SEQUENCE [LARGE SCALE GENOMIC DNA]</scope>
    <source>
        <strain evidence="2 3">UGP3</strain>
        <tissue evidence="2">Spores</tissue>
    </source>
</reference>
<dbReference type="VEuPathDB" id="MicrosporidiaDB:DI09_18p280"/>
<organism evidence="2 3">
    <name type="scientific">Mitosporidium daphniae</name>
    <dbReference type="NCBI Taxonomy" id="1485682"/>
    <lineage>
        <taxon>Eukaryota</taxon>
        <taxon>Fungi</taxon>
        <taxon>Fungi incertae sedis</taxon>
        <taxon>Microsporidia</taxon>
        <taxon>Mitosporidium</taxon>
    </lineage>
</organism>
<name>A0A098VTN5_9MICR</name>
<dbReference type="OrthoDB" id="2193432at2759"/>
<evidence type="ECO:0000259" key="1">
    <source>
        <dbReference type="Pfam" id="PF03847"/>
    </source>
</evidence>
<dbReference type="InterPro" id="IPR003228">
    <property type="entry name" value="TFIID_TAF12_dom"/>
</dbReference>